<feature type="signal peptide" evidence="1">
    <location>
        <begin position="1"/>
        <end position="22"/>
    </location>
</feature>
<protein>
    <recommendedName>
        <fullName evidence="4">Alpha-L-rhamnosidase six-hairpin glycosidase domain-containing protein</fullName>
    </recommendedName>
</protein>
<dbReference type="AlphaFoldDB" id="A0A940DQA3"/>
<evidence type="ECO:0000313" key="2">
    <source>
        <dbReference type="EMBL" id="MBO8482672.1"/>
    </source>
</evidence>
<reference evidence="2" key="2">
    <citation type="journal article" date="2021" name="PeerJ">
        <title>Extensive microbial diversity within the chicken gut microbiome revealed by metagenomics and culture.</title>
        <authorList>
            <person name="Gilroy R."/>
            <person name="Ravi A."/>
            <person name="Getino M."/>
            <person name="Pursley I."/>
            <person name="Horton D.L."/>
            <person name="Alikhan N.F."/>
            <person name="Baker D."/>
            <person name="Gharbi K."/>
            <person name="Hall N."/>
            <person name="Watson M."/>
            <person name="Adriaenssens E.M."/>
            <person name="Foster-Nyarko E."/>
            <person name="Jarju S."/>
            <person name="Secka A."/>
            <person name="Antonio M."/>
            <person name="Oren A."/>
            <person name="Chaudhuri R.R."/>
            <person name="La Ragione R."/>
            <person name="Hildebrand F."/>
            <person name="Pallen M.J."/>
        </authorList>
    </citation>
    <scope>NUCLEOTIDE SEQUENCE</scope>
    <source>
        <strain evidence="2">G3-8215</strain>
    </source>
</reference>
<dbReference type="PROSITE" id="PS51257">
    <property type="entry name" value="PROKAR_LIPOPROTEIN"/>
    <property type="match status" value="1"/>
</dbReference>
<sequence length="686" mass="75986">MKKKATLIIALAAAFSCTAAFAGPADSSRWTIDGDYAIRWDIGNDIPHYDHIEMSGEQVSVVYRYGVNEDGSFSMDRSVVWPMLRTVPNDTHASLTVHFDTDFMSGVTVDGKALEGEKVRSITLDGIMSVLSTYGNAPVEVTECYFPSPTRAAVCERYTITNTGDNEISVFVPAVRNVTETDPEAGTEGSYTLIASTGSGIDRSYRIAPGESISFGATIRGLKQPQMEIPIDVDREKAEREDFVKTICGELVLESPDPVLNTMFGFSKIRGAESIFATRGGLMQCPGGEAYYAAIWCNDQAEYINPFFPFLGYDKGNESAVNSFLHFAAYMNPDFNFIPWSVIAEGYESHGPFDRGDAAMLAYGASRYALAMGDLQIAETLMPLIDWSLEYCSRKINSEGVVASDADELELRFPAGEANLCTSSLYYDALRSTAWLIETMADEYAADGKSAESSAAADEAASRAAELRERAATLKGNIEKYFGADMDGFHTYRYFKGNDVLRSWICIPLVMDIFDRKEGTVQALLSPILWSENGVYTEAGTDVFWDRATLYALRGIYAAGYPEKATEHLAAYSRHRLLGEHVPYPVEAWPEGDQRHLSTENALYCRIFTEGILGFRPTGFRTFNLRPQLPENWDYFNISNIHACSSLPYDILVKRSGKKLSVTVRQEGKTLASYNIREGESIEVTM</sequence>
<dbReference type="EMBL" id="JADILV010000006">
    <property type="protein sequence ID" value="MBO8482672.1"/>
    <property type="molecule type" value="Genomic_DNA"/>
</dbReference>
<keyword evidence="1" id="KW-0732">Signal</keyword>
<feature type="chain" id="PRO_5037772599" description="Alpha-L-rhamnosidase six-hairpin glycosidase domain-containing protein" evidence="1">
    <location>
        <begin position="23"/>
        <end position="686"/>
    </location>
</feature>
<name>A0A940DQA3_9BACT</name>
<dbReference type="InterPro" id="IPR012341">
    <property type="entry name" value="6hp_glycosidase-like_sf"/>
</dbReference>
<dbReference type="GO" id="GO:0005975">
    <property type="term" value="P:carbohydrate metabolic process"/>
    <property type="evidence" value="ECO:0007669"/>
    <property type="project" value="InterPro"/>
</dbReference>
<reference evidence="2" key="1">
    <citation type="submission" date="2020-10" db="EMBL/GenBank/DDBJ databases">
        <authorList>
            <person name="Gilroy R."/>
        </authorList>
    </citation>
    <scope>NUCLEOTIDE SEQUENCE</scope>
    <source>
        <strain evidence="2">G3-8215</strain>
    </source>
</reference>
<gene>
    <name evidence="2" type="ORF">IAB75_00915</name>
</gene>
<dbReference type="Gene3D" id="1.50.10.10">
    <property type="match status" value="1"/>
</dbReference>
<evidence type="ECO:0000313" key="3">
    <source>
        <dbReference type="Proteomes" id="UP000725002"/>
    </source>
</evidence>
<organism evidence="2 3">
    <name type="scientific">Candidatus Cryptobacteroides avicola</name>
    <dbReference type="NCBI Taxonomy" id="2840757"/>
    <lineage>
        <taxon>Bacteria</taxon>
        <taxon>Pseudomonadati</taxon>
        <taxon>Bacteroidota</taxon>
        <taxon>Bacteroidia</taxon>
        <taxon>Bacteroidales</taxon>
        <taxon>Candidatus Cryptobacteroides</taxon>
    </lineage>
</organism>
<comment type="caution">
    <text evidence="2">The sequence shown here is derived from an EMBL/GenBank/DDBJ whole genome shotgun (WGS) entry which is preliminary data.</text>
</comment>
<accession>A0A940DQA3</accession>
<dbReference type="InterPro" id="IPR008928">
    <property type="entry name" value="6-hairpin_glycosidase_sf"/>
</dbReference>
<proteinExistence type="predicted"/>
<evidence type="ECO:0008006" key="4">
    <source>
        <dbReference type="Google" id="ProtNLM"/>
    </source>
</evidence>
<dbReference type="SUPFAM" id="SSF48208">
    <property type="entry name" value="Six-hairpin glycosidases"/>
    <property type="match status" value="1"/>
</dbReference>
<evidence type="ECO:0000256" key="1">
    <source>
        <dbReference type="SAM" id="SignalP"/>
    </source>
</evidence>
<dbReference type="Proteomes" id="UP000725002">
    <property type="component" value="Unassembled WGS sequence"/>
</dbReference>